<name>A0ABU0JSC3_HATLI</name>
<evidence type="ECO:0000256" key="1">
    <source>
        <dbReference type="ARBA" id="ARBA00001966"/>
    </source>
</evidence>
<evidence type="ECO:0000313" key="10">
    <source>
        <dbReference type="Proteomes" id="UP001224418"/>
    </source>
</evidence>
<dbReference type="PROSITE" id="PS51839">
    <property type="entry name" value="4FE4S_HC3"/>
    <property type="match status" value="1"/>
</dbReference>
<dbReference type="PROSITE" id="PS00641">
    <property type="entry name" value="COMPLEX1_75K_1"/>
    <property type="match status" value="1"/>
</dbReference>
<keyword evidence="5" id="KW-0411">Iron-sulfur</keyword>
<evidence type="ECO:0000256" key="5">
    <source>
        <dbReference type="ARBA" id="ARBA00023014"/>
    </source>
</evidence>
<dbReference type="InterPro" id="IPR004108">
    <property type="entry name" value="Fe_hydrogenase_lsu_C"/>
</dbReference>
<comment type="cofactor">
    <cofactor evidence="1">
        <name>[4Fe-4S] cluster</name>
        <dbReference type="ChEBI" id="CHEBI:49883"/>
    </cofactor>
</comment>
<keyword evidence="2" id="KW-0004">4Fe-4S</keyword>
<evidence type="ECO:0000256" key="3">
    <source>
        <dbReference type="ARBA" id="ARBA00022723"/>
    </source>
</evidence>
<evidence type="ECO:0000313" key="9">
    <source>
        <dbReference type="EMBL" id="MDQ0479335.1"/>
    </source>
</evidence>
<dbReference type="InterPro" id="IPR003149">
    <property type="entry name" value="Fe_hydrogenase_ssu"/>
</dbReference>
<reference evidence="9 10" key="1">
    <citation type="submission" date="2023-07" db="EMBL/GenBank/DDBJ databases">
        <title>Genomic Encyclopedia of Type Strains, Phase IV (KMG-IV): sequencing the most valuable type-strain genomes for metagenomic binning, comparative biology and taxonomic classification.</title>
        <authorList>
            <person name="Goeker M."/>
        </authorList>
    </citation>
    <scope>NUCLEOTIDE SEQUENCE [LARGE SCALE GENOMIC DNA]</scope>
    <source>
        <strain evidence="9 10">DSM 1400</strain>
    </source>
</reference>
<protein>
    <submittedName>
        <fullName evidence="9">NADH-quinone oxidoreductase subunit G/NADP-reducing hydrogenase subunit HndD</fullName>
        <ecNumber evidence="9">1.12.1.3</ecNumber>
    </submittedName>
</protein>
<dbReference type="EMBL" id="JAUSWN010000007">
    <property type="protein sequence ID" value="MDQ0479335.1"/>
    <property type="molecule type" value="Genomic_DNA"/>
</dbReference>
<dbReference type="Gene3D" id="3.40.950.10">
    <property type="entry name" value="Fe-only Hydrogenase (Larger Subunit), Chain L, domain 3"/>
    <property type="match status" value="1"/>
</dbReference>
<dbReference type="Gene3D" id="3.40.50.1780">
    <property type="match status" value="1"/>
</dbReference>
<evidence type="ECO:0000259" key="7">
    <source>
        <dbReference type="PROSITE" id="PS51379"/>
    </source>
</evidence>
<dbReference type="Pfam" id="PF12838">
    <property type="entry name" value="Fer4_7"/>
    <property type="match status" value="1"/>
</dbReference>
<keyword evidence="9" id="KW-0560">Oxidoreductase</keyword>
<comment type="caution">
    <text evidence="9">The sequence shown here is derived from an EMBL/GenBank/DDBJ whole genome shotgun (WGS) entry which is preliminary data.</text>
</comment>
<feature type="domain" description="2Fe-2S ferredoxin-type" evidence="6">
    <location>
        <begin position="2"/>
        <end position="80"/>
    </location>
</feature>
<dbReference type="InterPro" id="IPR013352">
    <property type="entry name" value="Fe_hydrogenase_subset"/>
</dbReference>
<dbReference type="InterPro" id="IPR017900">
    <property type="entry name" value="4Fe4S_Fe_S_CS"/>
</dbReference>
<gene>
    <name evidence="9" type="ORF">QOZ93_001076</name>
</gene>
<dbReference type="InterPro" id="IPR000283">
    <property type="entry name" value="NADH_UbQ_OxRdtase_75kDa_su_CS"/>
</dbReference>
<dbReference type="Pfam" id="PF10588">
    <property type="entry name" value="NADH-G_4Fe-4S_3"/>
    <property type="match status" value="1"/>
</dbReference>
<dbReference type="SMART" id="SM00902">
    <property type="entry name" value="Fe_hyd_SSU"/>
    <property type="match status" value="1"/>
</dbReference>
<evidence type="ECO:0000259" key="8">
    <source>
        <dbReference type="PROSITE" id="PS51839"/>
    </source>
</evidence>
<dbReference type="PROSITE" id="PS51379">
    <property type="entry name" value="4FE4S_FER_2"/>
    <property type="match status" value="2"/>
</dbReference>
<dbReference type="SMART" id="SM00929">
    <property type="entry name" value="NADH-G_4Fe-4S_3"/>
    <property type="match status" value="1"/>
</dbReference>
<keyword evidence="4" id="KW-0408">Iron</keyword>
<dbReference type="EC" id="1.12.1.3" evidence="9"/>
<dbReference type="InterPro" id="IPR001041">
    <property type="entry name" value="2Fe-2S_ferredoxin-type"/>
</dbReference>
<dbReference type="NCBIfam" id="TIGR02512">
    <property type="entry name" value="FeFe_hydrog_A"/>
    <property type="match status" value="1"/>
</dbReference>
<feature type="domain" description="4Fe-4S ferredoxin-type" evidence="7">
    <location>
        <begin position="139"/>
        <end position="169"/>
    </location>
</feature>
<dbReference type="PROSITE" id="PS00198">
    <property type="entry name" value="4FE4S_FER_1"/>
    <property type="match status" value="1"/>
</dbReference>
<organism evidence="9 10">
    <name type="scientific">Hathewaya limosa</name>
    <name type="common">Clostridium limosum</name>
    <dbReference type="NCBI Taxonomy" id="1536"/>
    <lineage>
        <taxon>Bacteria</taxon>
        <taxon>Bacillati</taxon>
        <taxon>Bacillota</taxon>
        <taxon>Clostridia</taxon>
        <taxon>Eubacteriales</taxon>
        <taxon>Clostridiaceae</taxon>
        <taxon>Hathewaya</taxon>
    </lineage>
</organism>
<evidence type="ECO:0000256" key="4">
    <source>
        <dbReference type="ARBA" id="ARBA00023004"/>
    </source>
</evidence>
<dbReference type="SUPFAM" id="SSF54292">
    <property type="entry name" value="2Fe-2S ferredoxin-like"/>
    <property type="match status" value="1"/>
</dbReference>
<proteinExistence type="predicted"/>
<dbReference type="InterPro" id="IPR050340">
    <property type="entry name" value="Cytosolic_Fe-S_CAF"/>
</dbReference>
<keyword evidence="3" id="KW-0479">Metal-binding</keyword>
<dbReference type="SUPFAM" id="SSF53920">
    <property type="entry name" value="Fe-only hydrogenase"/>
    <property type="match status" value="1"/>
</dbReference>
<dbReference type="InterPro" id="IPR019574">
    <property type="entry name" value="NADH_UbQ_OxRdtase_Gsu_4Fe4S-bd"/>
</dbReference>
<evidence type="ECO:0000256" key="2">
    <source>
        <dbReference type="ARBA" id="ARBA00022485"/>
    </source>
</evidence>
<feature type="domain" description="4Fe-4S ferredoxin-type" evidence="7">
    <location>
        <begin position="182"/>
        <end position="211"/>
    </location>
</feature>
<evidence type="ECO:0000259" key="6">
    <source>
        <dbReference type="PROSITE" id="PS51085"/>
    </source>
</evidence>
<dbReference type="Pfam" id="PF02906">
    <property type="entry name" value="Fe_hyd_lg_C"/>
    <property type="match status" value="1"/>
</dbReference>
<dbReference type="InterPro" id="IPR036991">
    <property type="entry name" value="Fe_hydrogenase_ssu_sf"/>
</dbReference>
<dbReference type="InterPro" id="IPR049830">
    <property type="entry name" value="HndD"/>
</dbReference>
<dbReference type="Pfam" id="PF13510">
    <property type="entry name" value="Fer2_4"/>
    <property type="match status" value="1"/>
</dbReference>
<dbReference type="RefSeq" id="WP_307355418.1">
    <property type="nucleotide sequence ID" value="NZ_BAAACJ010000032.1"/>
</dbReference>
<dbReference type="InterPro" id="IPR036010">
    <property type="entry name" value="2Fe-2S_ferredoxin-like_sf"/>
</dbReference>
<dbReference type="Pfam" id="PF02256">
    <property type="entry name" value="Fe_hyd_SSU"/>
    <property type="match status" value="1"/>
</dbReference>
<dbReference type="PROSITE" id="PS51085">
    <property type="entry name" value="2FE2S_FER_2"/>
    <property type="match status" value="1"/>
</dbReference>
<dbReference type="Gene3D" id="3.30.70.20">
    <property type="match status" value="1"/>
</dbReference>
<dbReference type="SUPFAM" id="SSF54862">
    <property type="entry name" value="4Fe-4S ferredoxins"/>
    <property type="match status" value="1"/>
</dbReference>
<sequence>MAKINVIIDGIEVLVEENTTILEAAKQIGITIPTLCYLKGQEIKANCRICTVEIKGRNKMVTACSTPVYEGMEVLTNSKKVRELRKNILELILADHPKDCLNCIKNGNCELQKLAAQYNLRTIEFERREKYLPIDDSNPCIVRDLNKCVKCGRCVDVCKKVQEMNIINYAFRSDGYTISTPFGIPLEKTSCLYCGQCTTVCPVGALHEKEDIDRVWEAIQDPNMHVVVQAAPSIRVSLGEEFGDESGHIVTGKLVAALKRLGFDKVFDTNFAADLTIMEEGNELIYRIKNNGVIPMMTSCCPGWINYVEKLTPDVIPNISTCKSPQEMFGSIAKTYYAEKVNIEPSKIFSVSIMPCTAKKDEAQRRNIEGMDVRAVDAVLTTRELARMFRETGMDFSVLKEEKFDSPLGLGSGAGTIFGATGGVMEAALRTAYEKISNEELNKLEFNEVRGLDGIKESQVNIGDLTLNVAVVNGIKNVRNIVDQIRMGKCKYHFVEVMCCPGGCIGGGGQPFTDEEGKRERIKSLYKLDKNLPIRKSHENPDIQILYKEFLGEPLGEKSHKLLHTHYSSKKTI</sequence>
<dbReference type="Proteomes" id="UP001224418">
    <property type="component" value="Unassembled WGS sequence"/>
</dbReference>
<dbReference type="InterPro" id="IPR009016">
    <property type="entry name" value="Fe_hydrogenase"/>
</dbReference>
<dbReference type="PANTHER" id="PTHR11615">
    <property type="entry name" value="NITRATE, FORMATE, IRON DEHYDROGENASE"/>
    <property type="match status" value="1"/>
</dbReference>
<keyword evidence="10" id="KW-1185">Reference proteome</keyword>
<dbReference type="GO" id="GO:0050583">
    <property type="term" value="F:hydrogen dehydrogenase (NADP+) activity"/>
    <property type="evidence" value="ECO:0007669"/>
    <property type="project" value="UniProtKB-EC"/>
</dbReference>
<dbReference type="NCBIfam" id="NF040763">
    <property type="entry name" value="FeFe_hydrog_A6"/>
    <property type="match status" value="1"/>
</dbReference>
<dbReference type="Gene3D" id="3.10.20.740">
    <property type="match status" value="1"/>
</dbReference>
<dbReference type="CDD" id="cd00207">
    <property type="entry name" value="fer2"/>
    <property type="match status" value="1"/>
</dbReference>
<dbReference type="InterPro" id="IPR017896">
    <property type="entry name" value="4Fe4S_Fe-S-bd"/>
</dbReference>
<feature type="domain" description="4Fe-4S His(Cys)3-ligated-type" evidence="8">
    <location>
        <begin position="80"/>
        <end position="119"/>
    </location>
</feature>
<dbReference type="Gene3D" id="4.10.260.20">
    <property type="entry name" value="Iron hydrogenase, small subunit"/>
    <property type="match status" value="1"/>
</dbReference>
<accession>A0ABU0JSC3</accession>